<evidence type="ECO:0000313" key="3">
    <source>
        <dbReference type="EMBL" id="AXH66047.1"/>
    </source>
</evidence>
<dbReference type="InterPro" id="IPR055871">
    <property type="entry name" value="DUF7448"/>
</dbReference>
<evidence type="ECO:0000256" key="1">
    <source>
        <dbReference type="SAM" id="MobiDB-lite"/>
    </source>
</evidence>
<dbReference type="GeneID" id="65115066"/>
<dbReference type="KEGG" id="vg:65115066"/>
<dbReference type="EMBL" id="MH576960">
    <property type="protein sequence ID" value="AXH66047.1"/>
    <property type="molecule type" value="Genomic_DNA"/>
</dbReference>
<protein>
    <recommendedName>
        <fullName evidence="2">DUF7448 domain-containing protein</fullName>
    </recommendedName>
</protein>
<accession>A0A345M6C6</accession>
<evidence type="ECO:0000259" key="2">
    <source>
        <dbReference type="Pfam" id="PF24240"/>
    </source>
</evidence>
<keyword evidence="4" id="KW-1185">Reference proteome</keyword>
<evidence type="ECO:0000313" key="4">
    <source>
        <dbReference type="Proteomes" id="UP000260273"/>
    </source>
</evidence>
<organism evidence="3 4">
    <name type="scientific">Gordonia phage Pleakley</name>
    <dbReference type="NCBI Taxonomy" id="2283246"/>
    <lineage>
        <taxon>Viruses</taxon>
        <taxon>Duplodnaviria</taxon>
        <taxon>Heunggongvirae</taxon>
        <taxon>Uroviricota</taxon>
        <taxon>Caudoviricetes</taxon>
        <taxon>Zierdtviridae</taxon>
        <taxon>Emilbogenvirinae</taxon>
        <taxon>Pleakleyvirus</taxon>
        <taxon>Pleakleyvirus pleakley</taxon>
    </lineage>
</organism>
<sequence>MTTEIANRGPYPPDKVENHPEARIDPEDGYNWGPEDNGTMPRNVEILGKAVVGRRIVRAAVEEIRPEDFAAADEDIYWSDYGRSKGLVLTLDDGRRVVLVDGGDCCAYTSLEEFLLNPEMVDHVITGVASTEGFTKWHIFADHGDIMRLKVGWSPGNPFYYGYGFDIAVSNTIEGTVVENELPHVQRELP</sequence>
<feature type="compositionally biased region" description="Basic and acidic residues" evidence="1">
    <location>
        <begin position="14"/>
        <end position="26"/>
    </location>
</feature>
<gene>
    <name evidence="3" type="primary">8</name>
    <name evidence="3" type="ORF">SEA_PLEAKLEY_8</name>
</gene>
<reference evidence="4" key="1">
    <citation type="submission" date="2018-07" db="EMBL/GenBank/DDBJ databases">
        <authorList>
            <person name="Quirk P.G."/>
            <person name="Krulwich T.A."/>
        </authorList>
    </citation>
    <scope>NUCLEOTIDE SEQUENCE [LARGE SCALE GENOMIC DNA]</scope>
</reference>
<feature type="domain" description="DUF7448" evidence="2">
    <location>
        <begin position="50"/>
        <end position="167"/>
    </location>
</feature>
<proteinExistence type="predicted"/>
<feature type="region of interest" description="Disordered" evidence="1">
    <location>
        <begin position="1"/>
        <end position="37"/>
    </location>
</feature>
<name>A0A345M6C6_9CAUD</name>
<dbReference type="Proteomes" id="UP000260273">
    <property type="component" value="Segment"/>
</dbReference>
<dbReference type="RefSeq" id="YP_010097402.1">
    <property type="nucleotide sequence ID" value="NC_055758.1"/>
</dbReference>
<dbReference type="Pfam" id="PF24240">
    <property type="entry name" value="DUF7448"/>
    <property type="match status" value="1"/>
</dbReference>